<dbReference type="InterPro" id="IPR048370">
    <property type="entry name" value="ZSWIM4-8_C"/>
</dbReference>
<dbReference type="PANTHER" id="PTHR22619:SF0">
    <property type="entry name" value="ZINC FINGER SWIM DOMAIN-CONTAINING PROTEIN 6-LIKE PROTEIN"/>
    <property type="match status" value="1"/>
</dbReference>
<keyword evidence="1" id="KW-0479">Metal-binding</keyword>
<evidence type="ECO:0000256" key="2">
    <source>
        <dbReference type="ARBA" id="ARBA00022771"/>
    </source>
</evidence>
<comment type="caution">
    <text evidence="6">The sequence shown here is derived from an EMBL/GenBank/DDBJ whole genome shotgun (WGS) entry which is preliminary data.</text>
</comment>
<dbReference type="AlphaFoldDB" id="A0A9Q0RSX2"/>
<evidence type="ECO:0000256" key="1">
    <source>
        <dbReference type="ARBA" id="ARBA00022723"/>
    </source>
</evidence>
<dbReference type="Proteomes" id="UP001142055">
    <property type="component" value="Chromosome 1"/>
</dbReference>
<proteinExistence type="predicted"/>
<dbReference type="Pfam" id="PF21055">
    <property type="entry name" value="ZSWIM4-8_C"/>
    <property type="match status" value="1"/>
</dbReference>
<evidence type="ECO:0000256" key="3">
    <source>
        <dbReference type="ARBA" id="ARBA00022833"/>
    </source>
</evidence>
<dbReference type="PANTHER" id="PTHR22619">
    <property type="entry name" value="ZINC FINGER SWIM DOMAIN CONTAINING PROTEIN 4, 5, 6"/>
    <property type="match status" value="1"/>
</dbReference>
<evidence type="ECO:0000259" key="5">
    <source>
        <dbReference type="PROSITE" id="PS50966"/>
    </source>
</evidence>
<sequence>MVTNAAPFSSISSGSTGASYYSAHGGASSSSSSNANLDYHSISGPFIASELTRYNLGGGVSYLNNRDHSLYNRTKTTSNYLVSITFDRCKITSVTCTCTSREYHLFWCEHVVALALHRIRKPLAVELRVPISESLLEFDREQLQKLLQYLIAEHHVQILPTVQRLVDELSHKRSSINLIAGAPDPTAGACVFGRHDWYLNEEKISIQVRELVKYVSVSESKQLIQLFYKIIEMLKINDSNGPRFLRIITEQFLYSYIHVIKPEDTFSSNDPFIYLWDHLTNLWIYIVTDINMSPQRRIQWREMFRHWSHLVNCPREDTYFSLEVETDTDPRYSHQGQTRDYLAKYDENHSSEIDFSRKRPHYMAFPPGVASTSATFHNRMRKRRILERALDATFLTWDDVHLQMILRQDGPVDRSTHLHFGEYFDRDAFPIWSEHLPTAAVRVASLRVNGHGQEALRLAMAIVRYLKHCQYQKQQQFSKHKTFCEFEYVHSSESWIGNPINPLEIIFDTLAEASLTPDSKSIDTCYALVGYDKKFDFNNPSQMLRNLLIELFQQYNEVNRLITEDSAQERPRYRHVQVAGSLHRSDTYLGAAVTVALIGLSQHRRSPDLDSQRDRTLRQEMRLIRKLLDIKYDSTLLTILQQQAGLLLEIGLLSDLVVMDYSTKHVPFDIAQIPGLVRFLFGALFTTDSNLAYDIGLRSLRFFKEEPRSRTDHERIHKPRIISIYLDLQLILAKTMLLAARNDQQRLELIFLTVKSYVNNAFYLNRLAYDVFQFSLNGRHEHLLQIAYAFGLHLTKITLSDSVNEVNLNRKQIIQWMVSCAGEIGLESILHLMQKWKEYFTPLEAVRQVASTVLSANLNIKICNHIFRQEELAASARKLAVECALQDPASCALSALSLCEKDKIAFDTISKVVEKAGAMCHMNAHQLFTVARYMEHQGVSDRACKIALLAASQVNIPLSADTHHLIGDLQWACSLAQGLGTAELSELIKILVKNVRCAPVLADMIRRCTFPPQPIHPSKHLLLQSSIRHSNYVSDSANLAFMDHSIEERMRRRQAFKTYPLDRPPLSTLLNAAVRAYIETVMKRLEHISPRHYSDFIEFLTRAQETIILSPDGSKEFATLLDKIKTLYKGKKKLMFLVNERFR</sequence>
<accession>A0A9Q0RSX2</accession>
<dbReference type="GO" id="GO:0008270">
    <property type="term" value="F:zinc ion binding"/>
    <property type="evidence" value="ECO:0007669"/>
    <property type="project" value="UniProtKB-KW"/>
</dbReference>
<evidence type="ECO:0000313" key="6">
    <source>
        <dbReference type="EMBL" id="KAJ6224756.1"/>
    </source>
</evidence>
<protein>
    <recommendedName>
        <fullName evidence="5">SWIM-type domain-containing protein</fullName>
    </recommendedName>
</protein>
<dbReference type="GO" id="GO:0031462">
    <property type="term" value="C:Cul2-RING ubiquitin ligase complex"/>
    <property type="evidence" value="ECO:0007669"/>
    <property type="project" value="TreeGrafter"/>
</dbReference>
<organism evidence="6 7">
    <name type="scientific">Blomia tropicalis</name>
    <name type="common">Mite</name>
    <dbReference type="NCBI Taxonomy" id="40697"/>
    <lineage>
        <taxon>Eukaryota</taxon>
        <taxon>Metazoa</taxon>
        <taxon>Ecdysozoa</taxon>
        <taxon>Arthropoda</taxon>
        <taxon>Chelicerata</taxon>
        <taxon>Arachnida</taxon>
        <taxon>Acari</taxon>
        <taxon>Acariformes</taxon>
        <taxon>Sarcoptiformes</taxon>
        <taxon>Astigmata</taxon>
        <taxon>Glycyphagoidea</taxon>
        <taxon>Echimyopodidae</taxon>
        <taxon>Blomia</taxon>
    </lineage>
</organism>
<evidence type="ECO:0000256" key="4">
    <source>
        <dbReference type="PROSITE-ProRule" id="PRU00325"/>
    </source>
</evidence>
<keyword evidence="2 4" id="KW-0863">Zinc-finger</keyword>
<gene>
    <name evidence="6" type="ORF">RDWZM_003301</name>
</gene>
<dbReference type="PROSITE" id="PS50966">
    <property type="entry name" value="ZF_SWIM"/>
    <property type="match status" value="1"/>
</dbReference>
<dbReference type="InterPro" id="IPR007527">
    <property type="entry name" value="Znf_SWIM"/>
</dbReference>
<keyword evidence="3" id="KW-0862">Zinc</keyword>
<dbReference type="EMBL" id="JAPWDV010000001">
    <property type="protein sequence ID" value="KAJ6224756.1"/>
    <property type="molecule type" value="Genomic_DNA"/>
</dbReference>
<feature type="domain" description="SWIM-type" evidence="5">
    <location>
        <begin position="80"/>
        <end position="119"/>
    </location>
</feature>
<evidence type="ECO:0000313" key="7">
    <source>
        <dbReference type="Proteomes" id="UP001142055"/>
    </source>
</evidence>
<dbReference type="OMA" id="HCKSLEY"/>
<keyword evidence="7" id="KW-1185">Reference proteome</keyword>
<name>A0A9Q0RSX2_BLOTA</name>
<reference evidence="6" key="1">
    <citation type="submission" date="2022-12" db="EMBL/GenBank/DDBJ databases">
        <title>Genome assemblies of Blomia tropicalis.</title>
        <authorList>
            <person name="Cui Y."/>
        </authorList>
    </citation>
    <scope>NUCLEOTIDE SEQUENCE</scope>
    <source>
        <tissue evidence="6">Adult mites</tissue>
    </source>
</reference>